<evidence type="ECO:0000256" key="6">
    <source>
        <dbReference type="ARBA" id="ARBA00004496"/>
    </source>
</evidence>
<keyword evidence="17" id="KW-0418">Kinase</keyword>
<keyword evidence="11" id="KW-0813">Transport</keyword>
<dbReference type="GO" id="GO:0046872">
    <property type="term" value="F:metal ion binding"/>
    <property type="evidence" value="ECO:0007669"/>
    <property type="project" value="UniProtKB-KW"/>
</dbReference>
<keyword evidence="15" id="KW-0598">Phosphotransferase system</keyword>
<evidence type="ECO:0000256" key="10">
    <source>
        <dbReference type="ARBA" id="ARBA00020422"/>
    </source>
</evidence>
<dbReference type="Gene3D" id="3.40.50.510">
    <property type="entry name" value="Phosphotransferase system, mannose-type IIA component"/>
    <property type="match status" value="1"/>
</dbReference>
<evidence type="ECO:0000256" key="17">
    <source>
        <dbReference type="ARBA" id="ARBA00022777"/>
    </source>
</evidence>
<comment type="function">
    <text evidence="5">General (non sugar-specific) component of the phosphoenolpyruvate-dependent sugar phosphotransferase system (sugar PTS). This major carbohydrate active-transport system catalyzes the phosphorylation of incoming sugar substrates concomitantly with their translocation across the cell membrane. The phosphoryl group from phosphoenolpyruvate (PEP) is transferred to the phosphoryl carrier protein HPr by enzyme I. Phospho-HPr then transfers it to the PTS EIIA domain.</text>
</comment>
<evidence type="ECO:0000256" key="7">
    <source>
        <dbReference type="ARBA" id="ARBA00007837"/>
    </source>
</evidence>
<keyword evidence="14" id="KW-0808">Transferase</keyword>
<dbReference type="RefSeq" id="WP_221185171.1">
    <property type="nucleotide sequence ID" value="NZ_JACHVQ010000001.1"/>
</dbReference>
<keyword evidence="16" id="KW-0479">Metal-binding</keyword>
<dbReference type="NCBIfam" id="TIGR01417">
    <property type="entry name" value="PTS_I_fam"/>
    <property type="match status" value="1"/>
</dbReference>
<dbReference type="PRINTS" id="PR01736">
    <property type="entry name" value="PHPHTRNFRASE"/>
</dbReference>
<comment type="cofactor">
    <cofactor evidence="3">
        <name>Mg(2+)</name>
        <dbReference type="ChEBI" id="CHEBI:18420"/>
    </cofactor>
</comment>
<evidence type="ECO:0000256" key="16">
    <source>
        <dbReference type="ARBA" id="ARBA00022723"/>
    </source>
</evidence>
<dbReference type="CDD" id="cd00367">
    <property type="entry name" value="PTS-HPr_like"/>
    <property type="match status" value="1"/>
</dbReference>
<dbReference type="EMBL" id="JACHVQ010000001">
    <property type="protein sequence ID" value="MBB2891544.1"/>
    <property type="molecule type" value="Genomic_DNA"/>
</dbReference>
<dbReference type="InterPro" id="IPR036662">
    <property type="entry name" value="PTS_EIIA_man-typ_sf"/>
</dbReference>
<dbReference type="EC" id="2.7.1.121" evidence="8"/>
<comment type="caution">
    <text evidence="23">The sequence shown here is derived from an EMBL/GenBank/DDBJ whole genome shotgun (WGS) entry which is preliminary data.</text>
</comment>
<dbReference type="InterPro" id="IPR050499">
    <property type="entry name" value="PEP-utilizing_PTS_enzyme"/>
</dbReference>
<comment type="similarity">
    <text evidence="7">Belongs to the PEP-utilizing enzyme family.</text>
</comment>
<sequence length="822" mass="85060">MNAQGTAPASDNPSVGIVVVSHSRALAKAALGLASEMLHGRPLRIELAAGLDATSFGTDAAQVKTAIEAMDGPAGVVVLMDLGSAVLSAELALDLLDDQTMRERVVLSAAPIVEGLVVAAVAASGGASKEEVAAEAQAALLGKRAHLDNSETAAEQPGPTDTDVTGTFTVGNAHGLHARPAARLVSEVNRLDATVTLTNLTTGAGPVPAASLSRVATLGAEQGHQLRVAAAGPQAKEAVDHVVALAARQFDETESDGPPRGPATQTRPATGPVGVSPGIAIGPLRRFAAPEVDVVDTEIGEPGDEWRRVVEAIARVRKDIEHVRALTVREVGEDEAAIFDAHLGLLSDAEILGAVKRGVQRGEGALGAWSAALTRVENELANLSDGYLRGRAADVRAVGDQVRQVLAGVATGLDLAEGLLVARDLTPAQAAALDAERVHGVVLMAGSATSHAAILIRSRDIPLVVCAGTALAEVPDGTTLVVDGAAAEVLIDPPAQVVEQYRTRAAALVDQRRRDLASAAEPAATLDGTPVTVAANIGSVDDARTAANCGADEAGLVRTEFLFLGRDTAPSVEDQERHYAEIADALGGRRVTLRTLDVGGDKPLSYVTMPTEDNPFLGVRGLRLALEQPDLLHAQLAAISRVARRTPVNVMFPMISTLRELREARAALDRACGSDGLPGQLRVGMMVEVPAAALKVETFLPHLDFVSIGTNDLTQYTMAAERGNPGVARLSDPLDPAVLQLIDHVCRAGRGRALVAVCGEVASDPDAIPLLVGLGVQELSVAPRMVPRVKAQVRDLDVGHCAVLAKRALTLASAADVRALLG</sequence>
<dbReference type="InterPro" id="IPR004701">
    <property type="entry name" value="PTS_EIIA_man-typ"/>
</dbReference>
<dbReference type="InterPro" id="IPR035895">
    <property type="entry name" value="HPr-like_sf"/>
</dbReference>
<dbReference type="EC" id="2.7.3.9" evidence="9"/>
<protein>
    <recommendedName>
        <fullName evidence="10">Phosphocarrier protein HPr</fullName>
        <ecNumber evidence="8">2.7.1.121</ecNumber>
        <ecNumber evidence="9">2.7.3.9</ecNumber>
    </recommendedName>
</protein>
<proteinExistence type="inferred from homology"/>
<dbReference type="InterPro" id="IPR008731">
    <property type="entry name" value="PTS_EIN"/>
</dbReference>
<dbReference type="Pfam" id="PF00391">
    <property type="entry name" value="PEP-utilizers"/>
    <property type="match status" value="1"/>
</dbReference>
<gene>
    <name evidence="23" type="ORF">FHU39_001528</name>
</gene>
<dbReference type="GO" id="GO:0009401">
    <property type="term" value="P:phosphoenolpyruvate-dependent sugar phosphotransferase system"/>
    <property type="evidence" value="ECO:0007669"/>
    <property type="project" value="UniProtKB-KW"/>
</dbReference>
<dbReference type="Pfam" id="PF05524">
    <property type="entry name" value="PEP-utilisers_N"/>
    <property type="match status" value="1"/>
</dbReference>
<evidence type="ECO:0000256" key="18">
    <source>
        <dbReference type="ARBA" id="ARBA00022842"/>
    </source>
</evidence>
<evidence type="ECO:0000259" key="22">
    <source>
        <dbReference type="PROSITE" id="PS51350"/>
    </source>
</evidence>
<dbReference type="PROSITE" id="PS00369">
    <property type="entry name" value="PTS_HPR_HIS"/>
    <property type="match status" value="1"/>
</dbReference>
<evidence type="ECO:0000313" key="23">
    <source>
        <dbReference type="EMBL" id="MBB2891544.1"/>
    </source>
</evidence>
<comment type="function">
    <text evidence="4">Component of the dihydroxyacetone kinase complex, which is responsible for the phosphoenolpyruvate (PEP)-dependent phosphorylation of dihydroxyacetone. DhaM serves as the phosphoryl donor. Is phosphorylated by phosphoenolpyruvate in an EI- and HPr-dependent reaction, and a phosphorelay system on histidine residues finally leads to phosphoryl transfer to DhaL and dihydroxyacetone.</text>
</comment>
<dbReference type="InterPro" id="IPR000121">
    <property type="entry name" value="PEP_util_C"/>
</dbReference>
<dbReference type="PROSITE" id="PS00742">
    <property type="entry name" value="PEP_ENZYMES_2"/>
    <property type="match status" value="1"/>
</dbReference>
<evidence type="ECO:0000256" key="8">
    <source>
        <dbReference type="ARBA" id="ARBA00012095"/>
    </source>
</evidence>
<evidence type="ECO:0000259" key="21">
    <source>
        <dbReference type="PROSITE" id="PS51096"/>
    </source>
</evidence>
<dbReference type="Gene3D" id="1.10.274.10">
    <property type="entry name" value="PtsI, HPr-binding domain"/>
    <property type="match status" value="1"/>
</dbReference>
<dbReference type="PANTHER" id="PTHR46244">
    <property type="entry name" value="PHOSPHOENOLPYRUVATE-PROTEIN PHOSPHOTRANSFERASE"/>
    <property type="match status" value="1"/>
</dbReference>
<feature type="domain" description="PTS EIIA type-4" evidence="21">
    <location>
        <begin position="14"/>
        <end position="146"/>
    </location>
</feature>
<dbReference type="InterPro" id="IPR036618">
    <property type="entry name" value="PtsI_HPr-bd_sf"/>
</dbReference>
<dbReference type="InterPro" id="IPR000032">
    <property type="entry name" value="HPr-like"/>
</dbReference>
<dbReference type="InterPro" id="IPR040442">
    <property type="entry name" value="Pyrv_kinase-like_dom_sf"/>
</dbReference>
<dbReference type="InterPro" id="IPR036637">
    <property type="entry name" value="Phosphohistidine_dom_sf"/>
</dbReference>
<evidence type="ECO:0000256" key="5">
    <source>
        <dbReference type="ARBA" id="ARBA00003681"/>
    </source>
</evidence>
<dbReference type="Pfam" id="PF03610">
    <property type="entry name" value="EIIA-man"/>
    <property type="match status" value="1"/>
</dbReference>
<evidence type="ECO:0000256" key="12">
    <source>
        <dbReference type="ARBA" id="ARBA00022490"/>
    </source>
</evidence>
<dbReference type="Gene3D" id="3.20.20.60">
    <property type="entry name" value="Phosphoenolpyruvate-binding domains"/>
    <property type="match status" value="1"/>
</dbReference>
<evidence type="ECO:0000256" key="9">
    <source>
        <dbReference type="ARBA" id="ARBA00012232"/>
    </source>
</evidence>
<evidence type="ECO:0000256" key="14">
    <source>
        <dbReference type="ARBA" id="ARBA00022679"/>
    </source>
</evidence>
<dbReference type="InterPro" id="IPR001020">
    <property type="entry name" value="PTS_HPr_His_P_site"/>
</dbReference>
<evidence type="ECO:0000256" key="11">
    <source>
        <dbReference type="ARBA" id="ARBA00022448"/>
    </source>
</evidence>
<dbReference type="SUPFAM" id="SSF53062">
    <property type="entry name" value="PTS system fructose IIA component-like"/>
    <property type="match status" value="1"/>
</dbReference>
<dbReference type="InterPro" id="IPR008279">
    <property type="entry name" value="PEP-util_enz_mobile_dom"/>
</dbReference>
<dbReference type="Gene3D" id="3.50.30.10">
    <property type="entry name" value="Phosphohistidine domain"/>
    <property type="match status" value="1"/>
</dbReference>
<dbReference type="InterPro" id="IPR015813">
    <property type="entry name" value="Pyrv/PenolPyrv_kinase-like_dom"/>
</dbReference>
<evidence type="ECO:0000256" key="3">
    <source>
        <dbReference type="ARBA" id="ARBA00001946"/>
    </source>
</evidence>
<evidence type="ECO:0000256" key="1">
    <source>
        <dbReference type="ARBA" id="ARBA00000683"/>
    </source>
</evidence>
<comment type="subcellular location">
    <subcellularLocation>
        <location evidence="6">Cytoplasm</location>
    </subcellularLocation>
</comment>
<dbReference type="Proteomes" id="UP000559182">
    <property type="component" value="Unassembled WGS sequence"/>
</dbReference>
<feature type="domain" description="HPr" evidence="22">
    <location>
        <begin position="163"/>
        <end position="253"/>
    </location>
</feature>
<accession>A0A839N681</accession>
<evidence type="ECO:0000256" key="15">
    <source>
        <dbReference type="ARBA" id="ARBA00022683"/>
    </source>
</evidence>
<dbReference type="InterPro" id="IPR023151">
    <property type="entry name" value="PEP_util_CS"/>
</dbReference>
<dbReference type="NCBIfam" id="TIGR01003">
    <property type="entry name" value="PTS_HPr_family"/>
    <property type="match status" value="1"/>
</dbReference>
<dbReference type="GO" id="GO:0005737">
    <property type="term" value="C:cytoplasm"/>
    <property type="evidence" value="ECO:0007669"/>
    <property type="project" value="UniProtKB-SubCell"/>
</dbReference>
<dbReference type="PRINTS" id="PR00107">
    <property type="entry name" value="PHOSPHOCPHPR"/>
</dbReference>
<evidence type="ECO:0000256" key="20">
    <source>
        <dbReference type="SAM" id="MobiDB-lite"/>
    </source>
</evidence>
<keyword evidence="13" id="KW-0762">Sugar transport</keyword>
<dbReference type="Pfam" id="PF02896">
    <property type="entry name" value="PEP-utilizers_C"/>
    <property type="match status" value="1"/>
</dbReference>
<dbReference type="GO" id="GO:0016020">
    <property type="term" value="C:membrane"/>
    <property type="evidence" value="ECO:0007669"/>
    <property type="project" value="InterPro"/>
</dbReference>
<organism evidence="23 24">
    <name type="scientific">Flexivirga oryzae</name>
    <dbReference type="NCBI Taxonomy" id="1794944"/>
    <lineage>
        <taxon>Bacteria</taxon>
        <taxon>Bacillati</taxon>
        <taxon>Actinomycetota</taxon>
        <taxon>Actinomycetes</taxon>
        <taxon>Micrococcales</taxon>
        <taxon>Dermacoccaceae</taxon>
        <taxon>Flexivirga</taxon>
    </lineage>
</organism>
<dbReference type="AlphaFoldDB" id="A0A839N681"/>
<dbReference type="SUPFAM" id="SSF47831">
    <property type="entry name" value="Enzyme I of the PEP:sugar phosphotransferase system HPr-binding (sub)domain"/>
    <property type="match status" value="1"/>
</dbReference>
<dbReference type="Gene3D" id="3.30.1340.10">
    <property type="entry name" value="HPr-like"/>
    <property type="match status" value="1"/>
</dbReference>
<dbReference type="SUPFAM" id="SSF52009">
    <property type="entry name" value="Phosphohistidine domain"/>
    <property type="match status" value="1"/>
</dbReference>
<evidence type="ECO:0000256" key="2">
    <source>
        <dbReference type="ARBA" id="ARBA00001113"/>
    </source>
</evidence>
<evidence type="ECO:0000256" key="4">
    <source>
        <dbReference type="ARBA" id="ARBA00002788"/>
    </source>
</evidence>
<keyword evidence="18" id="KW-0460">Magnesium</keyword>
<comment type="subunit">
    <text evidence="19">Homodimer. The dihydroxyacetone kinase complex is composed of a homodimer of DhaM, a homodimer of DhaK and the subunit DhaL.</text>
</comment>
<name>A0A839N681_9MICO</name>
<keyword evidence="12" id="KW-0963">Cytoplasm</keyword>
<comment type="catalytic activity">
    <reaction evidence="1">
        <text>L-histidyl-[protein] + phosphoenolpyruvate = N(pros)-phospho-L-histidyl-[protein] + pyruvate</text>
        <dbReference type="Rhea" id="RHEA:23880"/>
        <dbReference type="Rhea" id="RHEA-COMP:9745"/>
        <dbReference type="Rhea" id="RHEA-COMP:9746"/>
        <dbReference type="ChEBI" id="CHEBI:15361"/>
        <dbReference type="ChEBI" id="CHEBI:29979"/>
        <dbReference type="ChEBI" id="CHEBI:58702"/>
        <dbReference type="ChEBI" id="CHEBI:64837"/>
        <dbReference type="EC" id="2.7.3.9"/>
    </reaction>
</comment>
<dbReference type="GO" id="GO:0008965">
    <property type="term" value="F:phosphoenolpyruvate-protein phosphotransferase activity"/>
    <property type="evidence" value="ECO:0007669"/>
    <property type="project" value="UniProtKB-EC"/>
</dbReference>
<dbReference type="InterPro" id="IPR006318">
    <property type="entry name" value="PTS_EI-like"/>
</dbReference>
<evidence type="ECO:0000256" key="19">
    <source>
        <dbReference type="ARBA" id="ARBA00046577"/>
    </source>
</evidence>
<dbReference type="Pfam" id="PF00381">
    <property type="entry name" value="PTS-HPr"/>
    <property type="match status" value="1"/>
</dbReference>
<dbReference type="NCBIfam" id="TIGR02364">
    <property type="entry name" value="dha_pts"/>
    <property type="match status" value="1"/>
</dbReference>
<reference evidence="23 24" key="1">
    <citation type="submission" date="2020-08" db="EMBL/GenBank/DDBJ databases">
        <title>Sequencing the genomes of 1000 actinobacteria strains.</title>
        <authorList>
            <person name="Klenk H.-P."/>
        </authorList>
    </citation>
    <scope>NUCLEOTIDE SEQUENCE [LARGE SCALE GENOMIC DNA]</scope>
    <source>
        <strain evidence="23 24">DSM 105369</strain>
    </source>
</reference>
<evidence type="ECO:0000256" key="13">
    <source>
        <dbReference type="ARBA" id="ARBA00022597"/>
    </source>
</evidence>
<dbReference type="GO" id="GO:0047324">
    <property type="term" value="F:phosphoenolpyruvate-glycerone phosphotransferase activity"/>
    <property type="evidence" value="ECO:0007669"/>
    <property type="project" value="UniProtKB-EC"/>
</dbReference>
<evidence type="ECO:0000313" key="24">
    <source>
        <dbReference type="Proteomes" id="UP000559182"/>
    </source>
</evidence>
<feature type="region of interest" description="Disordered" evidence="20">
    <location>
        <begin position="250"/>
        <end position="275"/>
    </location>
</feature>
<dbReference type="PROSITE" id="PS51350">
    <property type="entry name" value="PTS_HPR_DOM"/>
    <property type="match status" value="1"/>
</dbReference>
<dbReference type="SUPFAM" id="SSF55594">
    <property type="entry name" value="HPr-like"/>
    <property type="match status" value="1"/>
</dbReference>
<dbReference type="PROSITE" id="PS51096">
    <property type="entry name" value="PTS_EIIA_TYPE_4"/>
    <property type="match status" value="1"/>
</dbReference>
<dbReference type="InterPro" id="IPR012844">
    <property type="entry name" value="DhaM_N"/>
</dbReference>
<dbReference type="PANTHER" id="PTHR46244:SF6">
    <property type="entry name" value="PHOSPHOENOLPYRUVATE-PROTEIN PHOSPHOTRANSFERASE"/>
    <property type="match status" value="1"/>
</dbReference>
<comment type="catalytic activity">
    <reaction evidence="2">
        <text>dihydroxyacetone + phosphoenolpyruvate = dihydroxyacetone phosphate + pyruvate</text>
        <dbReference type="Rhea" id="RHEA:18381"/>
        <dbReference type="ChEBI" id="CHEBI:15361"/>
        <dbReference type="ChEBI" id="CHEBI:16016"/>
        <dbReference type="ChEBI" id="CHEBI:57642"/>
        <dbReference type="ChEBI" id="CHEBI:58702"/>
        <dbReference type="EC" id="2.7.1.121"/>
    </reaction>
</comment>
<dbReference type="SUPFAM" id="SSF51621">
    <property type="entry name" value="Phosphoenolpyruvate/pyruvate domain"/>
    <property type="match status" value="1"/>
</dbReference>
<keyword evidence="24" id="KW-1185">Reference proteome</keyword>